<dbReference type="OrthoDB" id="5989301at2759"/>
<organism evidence="2 3">
    <name type="scientific">Exaiptasia diaphana</name>
    <name type="common">Tropical sea anemone</name>
    <name type="synonym">Aiptasia pulchella</name>
    <dbReference type="NCBI Taxonomy" id="2652724"/>
    <lineage>
        <taxon>Eukaryota</taxon>
        <taxon>Metazoa</taxon>
        <taxon>Cnidaria</taxon>
        <taxon>Anthozoa</taxon>
        <taxon>Hexacorallia</taxon>
        <taxon>Actiniaria</taxon>
        <taxon>Aiptasiidae</taxon>
        <taxon>Exaiptasia</taxon>
    </lineage>
</organism>
<dbReference type="Pfam" id="PF09588">
    <property type="entry name" value="YqaJ"/>
    <property type="match status" value="1"/>
</dbReference>
<dbReference type="KEGG" id="epa:110235034"/>
<evidence type="ECO:0000259" key="1">
    <source>
        <dbReference type="Pfam" id="PF09588"/>
    </source>
</evidence>
<dbReference type="GO" id="GO:0006281">
    <property type="term" value="P:DNA repair"/>
    <property type="evidence" value="ECO:0007669"/>
    <property type="project" value="UniProtKB-ARBA"/>
</dbReference>
<dbReference type="AlphaFoldDB" id="A0A913WYI2"/>
<dbReference type="InterPro" id="IPR051703">
    <property type="entry name" value="NF-kappa-B_Signaling_Reg"/>
</dbReference>
<dbReference type="Gene3D" id="3.90.320.10">
    <property type="match status" value="1"/>
</dbReference>
<dbReference type="PANTHER" id="PTHR46609">
    <property type="entry name" value="EXONUCLEASE, PHAGE-TYPE/RECB, C-TERMINAL DOMAIN-CONTAINING PROTEIN"/>
    <property type="match status" value="1"/>
</dbReference>
<keyword evidence="3" id="KW-1185">Reference proteome</keyword>
<dbReference type="CDD" id="cd22343">
    <property type="entry name" value="PDDEXK_lambda_exonuclease-like"/>
    <property type="match status" value="1"/>
</dbReference>
<dbReference type="GeneID" id="110235034"/>
<feature type="domain" description="YqaJ viral recombinase" evidence="1">
    <location>
        <begin position="134"/>
        <end position="295"/>
    </location>
</feature>
<dbReference type="InterPro" id="IPR011604">
    <property type="entry name" value="PDDEXK-like_dom_sf"/>
</dbReference>
<proteinExistence type="predicted"/>
<evidence type="ECO:0000313" key="2">
    <source>
        <dbReference type="EnsemblMetazoa" id="XP_020896110.2"/>
    </source>
</evidence>
<dbReference type="Proteomes" id="UP000887567">
    <property type="component" value="Unplaced"/>
</dbReference>
<reference evidence="2" key="1">
    <citation type="submission" date="2022-11" db="UniProtKB">
        <authorList>
            <consortium name="EnsemblMetazoa"/>
        </authorList>
    </citation>
    <scope>IDENTIFICATION</scope>
</reference>
<dbReference type="RefSeq" id="XP_020896110.2">
    <property type="nucleotide sequence ID" value="XM_021040451.2"/>
</dbReference>
<accession>A0A913WYI2</accession>
<name>A0A913WYI2_EXADI</name>
<evidence type="ECO:0000313" key="3">
    <source>
        <dbReference type="Proteomes" id="UP000887567"/>
    </source>
</evidence>
<protein>
    <recommendedName>
        <fullName evidence="1">YqaJ viral recombinase domain-containing protein</fullName>
    </recommendedName>
</protein>
<dbReference type="EnsemblMetazoa" id="XM_021040451.2">
    <property type="protein sequence ID" value="XP_020896110.2"/>
    <property type="gene ID" value="LOC110235034"/>
</dbReference>
<dbReference type="InterPro" id="IPR019080">
    <property type="entry name" value="YqaJ_viral_recombinase"/>
</dbReference>
<sequence>MTKFGTKNGGNSFRESQGEVGMTISEVSKLFENHENVERIVGEMQKNVLMENEEEQDSDFQVVINCSEERAIRHPTTPIDTPGYPLMGIEFEKCTSVPIDTSEKCVNYSTLLHVTYQESNQLQCETQKQSECPKWYALKYPRLTASKFGDICKKMEISRAKPKLLADKLLQQNPPTTFVDRMLKWGRENEDVAVQVYRGLGDYKMVKIFPCGFYISPEDSFLGATPDRVVYDPLARHPWGILEVKCPYSVKKKTAIQAAKEVKTFMCREENGLLFLKESDPYYYQVQGQMGITGAKWCDFIVYTTQGISVQRIEYDSDFWKAEAKKLGEFYFSHFLPKYIMLQVSV</sequence>
<dbReference type="PANTHER" id="PTHR46609:SF8">
    <property type="entry name" value="YQAJ VIRAL RECOMBINASE DOMAIN-CONTAINING PROTEIN"/>
    <property type="match status" value="1"/>
</dbReference>
<dbReference type="InterPro" id="IPR011335">
    <property type="entry name" value="Restrct_endonuc-II-like"/>
</dbReference>
<dbReference type="SUPFAM" id="SSF52980">
    <property type="entry name" value="Restriction endonuclease-like"/>
    <property type="match status" value="1"/>
</dbReference>
<dbReference type="OMA" id="WGRENED"/>